<dbReference type="Pfam" id="PF01857">
    <property type="entry name" value="RB_B"/>
    <property type="match status" value="1"/>
</dbReference>
<feature type="compositionally biased region" description="Polar residues" evidence="8">
    <location>
        <begin position="603"/>
        <end position="632"/>
    </location>
</feature>
<evidence type="ECO:0000256" key="8">
    <source>
        <dbReference type="SAM" id="MobiDB-lite"/>
    </source>
</evidence>
<protein>
    <recommendedName>
        <fullName evidence="13">Retinoblastoma-like protein 1</fullName>
    </recommendedName>
</protein>
<comment type="similarity">
    <text evidence="2">Belongs to the retinoblastoma protein (RB) family.</text>
</comment>
<feature type="compositionally biased region" description="Basic and acidic residues" evidence="8">
    <location>
        <begin position="886"/>
        <end position="896"/>
    </location>
</feature>
<dbReference type="GO" id="GO:0030154">
    <property type="term" value="P:cell differentiation"/>
    <property type="evidence" value="ECO:0007669"/>
    <property type="project" value="TreeGrafter"/>
</dbReference>
<dbReference type="PANTHER" id="PTHR13742:SF17">
    <property type="entry name" value="RE32990P-RELATED"/>
    <property type="match status" value="1"/>
</dbReference>
<evidence type="ECO:0000259" key="10">
    <source>
        <dbReference type="SMART" id="SM01368"/>
    </source>
</evidence>
<dbReference type="InterPro" id="IPR028309">
    <property type="entry name" value="RB_fam"/>
</dbReference>
<dbReference type="SMART" id="SM01367">
    <property type="entry name" value="DUF3452"/>
    <property type="match status" value="1"/>
</dbReference>
<evidence type="ECO:0000256" key="4">
    <source>
        <dbReference type="ARBA" id="ARBA00023015"/>
    </source>
</evidence>
<evidence type="ECO:0000256" key="6">
    <source>
        <dbReference type="ARBA" id="ARBA00023242"/>
    </source>
</evidence>
<dbReference type="Pfam" id="PF01858">
    <property type="entry name" value="RB_A"/>
    <property type="match status" value="1"/>
</dbReference>
<proteinExistence type="inferred from homology"/>
<dbReference type="SUPFAM" id="SSF47954">
    <property type="entry name" value="Cyclin-like"/>
    <property type="match status" value="2"/>
</dbReference>
<dbReference type="GO" id="GO:0000785">
    <property type="term" value="C:chromatin"/>
    <property type="evidence" value="ECO:0007669"/>
    <property type="project" value="TreeGrafter"/>
</dbReference>
<evidence type="ECO:0000259" key="9">
    <source>
        <dbReference type="SMART" id="SM01367"/>
    </source>
</evidence>
<dbReference type="GO" id="GO:2000134">
    <property type="term" value="P:negative regulation of G1/S transition of mitotic cell cycle"/>
    <property type="evidence" value="ECO:0007669"/>
    <property type="project" value="TreeGrafter"/>
</dbReference>
<dbReference type="SMART" id="SM01368">
    <property type="entry name" value="RB_A"/>
    <property type="match status" value="1"/>
</dbReference>
<feature type="compositionally biased region" description="Polar residues" evidence="8">
    <location>
        <begin position="683"/>
        <end position="697"/>
    </location>
</feature>
<evidence type="ECO:0000313" key="11">
    <source>
        <dbReference type="EMBL" id="KAI9556109.1"/>
    </source>
</evidence>
<dbReference type="InterPro" id="IPR024599">
    <property type="entry name" value="RB_N"/>
</dbReference>
<dbReference type="FunFam" id="1.10.472.10:FF:000035">
    <property type="entry name" value="RB transcriptional corepressor-like 1"/>
    <property type="match status" value="1"/>
</dbReference>
<dbReference type="InterPro" id="IPR002720">
    <property type="entry name" value="RB_A"/>
</dbReference>
<evidence type="ECO:0008006" key="13">
    <source>
        <dbReference type="Google" id="ProtNLM"/>
    </source>
</evidence>
<feature type="region of interest" description="Disordered" evidence="8">
    <location>
        <begin position="602"/>
        <end position="642"/>
    </location>
</feature>
<dbReference type="GO" id="GO:0000977">
    <property type="term" value="F:RNA polymerase II transcription regulatory region sequence-specific DNA binding"/>
    <property type="evidence" value="ECO:0007669"/>
    <property type="project" value="TreeGrafter"/>
</dbReference>
<dbReference type="Gene3D" id="1.10.472.10">
    <property type="entry name" value="Cyclin-like"/>
    <property type="match status" value="3"/>
</dbReference>
<dbReference type="InterPro" id="IPR002719">
    <property type="entry name" value="RB_B"/>
</dbReference>
<comment type="subcellular location">
    <subcellularLocation>
        <location evidence="1">Nucleus</location>
    </subcellularLocation>
</comment>
<evidence type="ECO:0000256" key="5">
    <source>
        <dbReference type="ARBA" id="ARBA00023163"/>
    </source>
</evidence>
<evidence type="ECO:0000256" key="3">
    <source>
        <dbReference type="ARBA" id="ARBA00022491"/>
    </source>
</evidence>
<evidence type="ECO:0000313" key="12">
    <source>
        <dbReference type="Proteomes" id="UP000820818"/>
    </source>
</evidence>
<name>A0AAD5PTF2_9CRUS</name>
<feature type="region of interest" description="Disordered" evidence="8">
    <location>
        <begin position="663"/>
        <end position="698"/>
    </location>
</feature>
<keyword evidence="3" id="KW-0678">Repressor</keyword>
<evidence type="ECO:0000256" key="1">
    <source>
        <dbReference type="ARBA" id="ARBA00004123"/>
    </source>
</evidence>
<feature type="region of interest" description="Disordered" evidence="8">
    <location>
        <begin position="845"/>
        <end position="929"/>
    </location>
</feature>
<sequence>MGLSEDADQENTEERFRGLCADLNIDKNTADEAWRNYETISTNYTLEGDHIHWLCCALYVACRNSTVPTVGQVGTVEGNCVSLTQLRRKCNISMLDFFDKSRKWADMANLSEELRRKFVSLERNFEVCSVIFKKYDEMFKEIFQDPANDPPRQPRSRKSRKLPCTSKDVYDFCWAFFVRVKTNFSQIHEELVSCFHLLLACLDYIYGNCLVANRRDLFNPQFPGLPSDFNSRDYKAPTEPGCIVECLYSRNSGQDEKTVVDVKRIKTHVLKPYVKSLIDKDVLKGDKRTLCGILDTAVFDLNKKVVNNDYEDYVHRVGDFDERIFSSPDALTEIGTPVKATFNSIASFEEQKLMVYPARRNLQSQFDGSHHLALATPLTGRNFLKAKEPGSVTPVSTATQSVSKLQALVSGRQTGPSEELRRIFSECANNPGESIQARVKEMGEKFCNHYVNQADEGRTNGFSMDMARKRLQLGESLYYKVLENIINDERRRLKPGTDLSGILQQDMLHQLLITCCLEIVLFSYNSQRTFPWILEVFPIQPFYFYKVIEVLIRAEDLSRDVVKHLNHMEEQILESMAWRSQSPLWEYLKSCDQPIPSCEEVSLPSQLQPATPSAAQTPSVAQSSDPVRNTPQQPIPYSPSTYVTNKRAESSLAASLLQSPVSSVASVNERTPAQSSRRKLFSGSETVQSSPSTTVATAGSVGNAIKALSESEANERKPEPVPSPGVVVAADNKPKRTGSLSLFFRKFYHLASVRLQDLCNRLELYEEDLRKKIWTCFEYSVMKHSDLMQDRHLDQILMCAVYVICKVTTRDKNFTDIMRCYRTQPHASSHVYRSVLLCTRARRGSASSTSGSASSVTGGNNPSATPSPSPSEEEDESTAPSAVKANTDEKKTEANGEKALPPVRSSSTLPFPQPSSCPPTPTGLAGTSSSFEYEDRGDLILFYNTVYVRRLQAFALKFSNRNRLEALPLSPLPLQRHVTLSPRRKVSAKHTIFISPLKANGIPHSPLPMRYSFNRSPSKDLQAINAFLREERPTKRLLSYEIGPRDHVTDAAMAPPPPKFAMTVENAGAARKISFH</sequence>
<keyword evidence="4" id="KW-0805">Transcription regulation</keyword>
<keyword evidence="12" id="KW-1185">Reference proteome</keyword>
<feature type="domain" description="Retinoblastoma-associated protein N-terminal" evidence="9">
    <location>
        <begin position="65"/>
        <end position="208"/>
    </location>
</feature>
<dbReference type="Pfam" id="PF11934">
    <property type="entry name" value="DUF3452"/>
    <property type="match status" value="1"/>
</dbReference>
<dbReference type="GO" id="GO:0005634">
    <property type="term" value="C:nucleus"/>
    <property type="evidence" value="ECO:0007669"/>
    <property type="project" value="UniProtKB-SubCell"/>
</dbReference>
<keyword evidence="6" id="KW-0539">Nucleus</keyword>
<comment type="caution">
    <text evidence="11">The sequence shown here is derived from an EMBL/GenBank/DDBJ whole genome shotgun (WGS) entry which is preliminary data.</text>
</comment>
<dbReference type="FunFam" id="1.10.472.10:FF:000218">
    <property type="entry name" value="Retinoblastoma family protein"/>
    <property type="match status" value="1"/>
</dbReference>
<gene>
    <name evidence="11" type="ORF">GHT06_018681</name>
</gene>
<keyword evidence="5" id="KW-0804">Transcription</keyword>
<dbReference type="InterPro" id="IPR036915">
    <property type="entry name" value="Cyclin-like_sf"/>
</dbReference>
<dbReference type="EMBL" id="WJBH02000007">
    <property type="protein sequence ID" value="KAI9556109.1"/>
    <property type="molecule type" value="Genomic_DNA"/>
</dbReference>
<evidence type="ECO:0000256" key="2">
    <source>
        <dbReference type="ARBA" id="ARBA00009475"/>
    </source>
</evidence>
<dbReference type="GO" id="GO:0006357">
    <property type="term" value="P:regulation of transcription by RNA polymerase II"/>
    <property type="evidence" value="ECO:0007669"/>
    <property type="project" value="InterPro"/>
</dbReference>
<evidence type="ECO:0000256" key="7">
    <source>
        <dbReference type="ARBA" id="ARBA00023306"/>
    </source>
</evidence>
<organism evidence="11 12">
    <name type="scientific">Daphnia sinensis</name>
    <dbReference type="NCBI Taxonomy" id="1820382"/>
    <lineage>
        <taxon>Eukaryota</taxon>
        <taxon>Metazoa</taxon>
        <taxon>Ecdysozoa</taxon>
        <taxon>Arthropoda</taxon>
        <taxon>Crustacea</taxon>
        <taxon>Branchiopoda</taxon>
        <taxon>Diplostraca</taxon>
        <taxon>Cladocera</taxon>
        <taxon>Anomopoda</taxon>
        <taxon>Daphniidae</taxon>
        <taxon>Daphnia</taxon>
        <taxon>Daphnia similis group</taxon>
    </lineage>
</organism>
<dbReference type="PANTHER" id="PTHR13742">
    <property type="entry name" value="RETINOBLASTOMA-ASSOCIATED PROTEIN RB -RELATED"/>
    <property type="match status" value="1"/>
</dbReference>
<feature type="compositionally biased region" description="Pro residues" evidence="8">
    <location>
        <begin position="911"/>
        <end position="921"/>
    </location>
</feature>
<dbReference type="Proteomes" id="UP000820818">
    <property type="component" value="Linkage Group LG7"/>
</dbReference>
<dbReference type="GO" id="GO:0005667">
    <property type="term" value="C:transcription regulator complex"/>
    <property type="evidence" value="ECO:0007669"/>
    <property type="project" value="TreeGrafter"/>
</dbReference>
<dbReference type="Gene3D" id="1.10.472.140">
    <property type="match status" value="1"/>
</dbReference>
<reference evidence="11 12" key="1">
    <citation type="submission" date="2022-05" db="EMBL/GenBank/DDBJ databases">
        <title>A multi-omics perspective on studying reproductive biology in Daphnia sinensis.</title>
        <authorList>
            <person name="Jia J."/>
        </authorList>
    </citation>
    <scope>NUCLEOTIDE SEQUENCE [LARGE SCALE GENOMIC DNA]</scope>
    <source>
        <strain evidence="11 12">WSL</strain>
    </source>
</reference>
<accession>A0AAD5PTF2</accession>
<dbReference type="AlphaFoldDB" id="A0AAD5PTF2"/>
<feature type="compositionally biased region" description="Low complexity" evidence="8">
    <location>
        <begin position="845"/>
        <end position="866"/>
    </location>
</feature>
<feature type="domain" description="Retinoblastoma-associated protein A-box" evidence="10">
    <location>
        <begin position="393"/>
        <end position="588"/>
    </location>
</feature>
<keyword evidence="7" id="KW-0131">Cell cycle</keyword>